<dbReference type="PANTHER" id="PTHR24379">
    <property type="entry name" value="KRAB AND ZINC FINGER DOMAIN-CONTAINING"/>
    <property type="match status" value="1"/>
</dbReference>
<evidence type="ECO:0000256" key="6">
    <source>
        <dbReference type="SAM" id="MobiDB-lite"/>
    </source>
</evidence>
<dbReference type="SMART" id="SM00355">
    <property type="entry name" value="ZnF_C2H2"/>
    <property type="match status" value="4"/>
</dbReference>
<evidence type="ECO:0000256" key="1">
    <source>
        <dbReference type="ARBA" id="ARBA00022723"/>
    </source>
</evidence>
<dbReference type="PANTHER" id="PTHR24379:SF121">
    <property type="entry name" value="C2H2-TYPE DOMAIN-CONTAINING PROTEIN"/>
    <property type="match status" value="1"/>
</dbReference>
<dbReference type="STRING" id="1442369.A0A0D2GNP0"/>
<evidence type="ECO:0000256" key="3">
    <source>
        <dbReference type="ARBA" id="ARBA00022771"/>
    </source>
</evidence>
<dbReference type="Gene3D" id="3.30.160.60">
    <property type="entry name" value="Classic Zinc Finger"/>
    <property type="match status" value="3"/>
</dbReference>
<feature type="domain" description="C2H2-type" evidence="7">
    <location>
        <begin position="130"/>
        <end position="157"/>
    </location>
</feature>
<dbReference type="InterPro" id="IPR036236">
    <property type="entry name" value="Znf_C2H2_sf"/>
</dbReference>
<evidence type="ECO:0000313" key="9">
    <source>
        <dbReference type="Proteomes" id="UP000053617"/>
    </source>
</evidence>
<organism evidence="8 9">
    <name type="scientific">Rhinocladiella mackenziei CBS 650.93</name>
    <dbReference type="NCBI Taxonomy" id="1442369"/>
    <lineage>
        <taxon>Eukaryota</taxon>
        <taxon>Fungi</taxon>
        <taxon>Dikarya</taxon>
        <taxon>Ascomycota</taxon>
        <taxon>Pezizomycotina</taxon>
        <taxon>Eurotiomycetes</taxon>
        <taxon>Chaetothyriomycetidae</taxon>
        <taxon>Chaetothyriales</taxon>
        <taxon>Herpotrichiellaceae</taxon>
        <taxon>Rhinocladiella</taxon>
    </lineage>
</organism>
<feature type="domain" description="C2H2-type" evidence="7">
    <location>
        <begin position="156"/>
        <end position="183"/>
    </location>
</feature>
<feature type="compositionally biased region" description="Basic and acidic residues" evidence="6">
    <location>
        <begin position="231"/>
        <end position="244"/>
    </location>
</feature>
<gene>
    <name evidence="8" type="ORF">Z518_10895</name>
</gene>
<evidence type="ECO:0000259" key="7">
    <source>
        <dbReference type="PROSITE" id="PS50157"/>
    </source>
</evidence>
<dbReference type="EMBL" id="KN847484">
    <property type="protein sequence ID" value="KIW99967.1"/>
    <property type="molecule type" value="Genomic_DNA"/>
</dbReference>
<keyword evidence="3 5" id="KW-0863">Zinc-finger</keyword>
<proteinExistence type="predicted"/>
<dbReference type="PROSITE" id="PS50157">
    <property type="entry name" value="ZINC_FINGER_C2H2_2"/>
    <property type="match status" value="3"/>
</dbReference>
<reference evidence="8 9" key="1">
    <citation type="submission" date="2015-01" db="EMBL/GenBank/DDBJ databases">
        <title>The Genome Sequence of Rhinocladiella mackenzie CBS 650.93.</title>
        <authorList>
            <consortium name="The Broad Institute Genomics Platform"/>
            <person name="Cuomo C."/>
            <person name="de Hoog S."/>
            <person name="Gorbushina A."/>
            <person name="Stielow B."/>
            <person name="Teixiera M."/>
            <person name="Abouelleil A."/>
            <person name="Chapman S.B."/>
            <person name="Priest M."/>
            <person name="Young S.K."/>
            <person name="Wortman J."/>
            <person name="Nusbaum C."/>
            <person name="Birren B."/>
        </authorList>
    </citation>
    <scope>NUCLEOTIDE SEQUENCE [LARGE SCALE GENOMIC DNA]</scope>
    <source>
        <strain evidence="8 9">CBS 650.93</strain>
    </source>
</reference>
<evidence type="ECO:0000256" key="2">
    <source>
        <dbReference type="ARBA" id="ARBA00022737"/>
    </source>
</evidence>
<dbReference type="InterPro" id="IPR013087">
    <property type="entry name" value="Znf_C2H2_type"/>
</dbReference>
<evidence type="ECO:0000256" key="5">
    <source>
        <dbReference type="PROSITE-ProRule" id="PRU00042"/>
    </source>
</evidence>
<evidence type="ECO:0000313" key="8">
    <source>
        <dbReference type="EMBL" id="KIW99967.1"/>
    </source>
</evidence>
<feature type="region of interest" description="Disordered" evidence="6">
    <location>
        <begin position="231"/>
        <end position="276"/>
    </location>
</feature>
<keyword evidence="1" id="KW-0479">Metal-binding</keyword>
<dbReference type="SUPFAM" id="SSF57667">
    <property type="entry name" value="beta-beta-alpha zinc fingers"/>
    <property type="match status" value="2"/>
</dbReference>
<feature type="region of interest" description="Disordered" evidence="6">
    <location>
        <begin position="1"/>
        <end position="20"/>
    </location>
</feature>
<dbReference type="Pfam" id="PF00096">
    <property type="entry name" value="zf-C2H2"/>
    <property type="match status" value="3"/>
</dbReference>
<keyword evidence="9" id="KW-1185">Reference proteome</keyword>
<dbReference type="OrthoDB" id="10261408at2759"/>
<protein>
    <recommendedName>
        <fullName evidence="7">C2H2-type domain-containing protein</fullName>
    </recommendedName>
</protein>
<dbReference type="AlphaFoldDB" id="A0A0D2GNP0"/>
<dbReference type="VEuPathDB" id="FungiDB:Z518_10895"/>
<evidence type="ECO:0000256" key="4">
    <source>
        <dbReference type="ARBA" id="ARBA00022833"/>
    </source>
</evidence>
<keyword evidence="4" id="KW-0862">Zinc</keyword>
<feature type="domain" description="C2H2-type" evidence="7">
    <location>
        <begin position="215"/>
        <end position="242"/>
    </location>
</feature>
<dbReference type="FunFam" id="3.30.160.60:FF:000446">
    <property type="entry name" value="Zinc finger protein"/>
    <property type="match status" value="1"/>
</dbReference>
<dbReference type="GeneID" id="25298966"/>
<dbReference type="Proteomes" id="UP000053617">
    <property type="component" value="Unassembled WGS sequence"/>
</dbReference>
<keyword evidence="2" id="KW-0677">Repeat</keyword>
<accession>A0A0D2GNP0</accession>
<dbReference type="PROSITE" id="PS00028">
    <property type="entry name" value="ZINC_FINGER_C2H2_1"/>
    <property type="match status" value="3"/>
</dbReference>
<name>A0A0D2GNP0_9EURO</name>
<feature type="region of interest" description="Disordered" evidence="6">
    <location>
        <begin position="36"/>
        <end position="114"/>
    </location>
</feature>
<dbReference type="RefSeq" id="XP_013267180.1">
    <property type="nucleotide sequence ID" value="XM_013411726.1"/>
</dbReference>
<feature type="compositionally biased region" description="Polar residues" evidence="6">
    <location>
        <begin position="245"/>
        <end position="254"/>
    </location>
</feature>
<feature type="compositionally biased region" description="Polar residues" evidence="6">
    <location>
        <begin position="46"/>
        <end position="84"/>
    </location>
</feature>
<dbReference type="GO" id="GO:0008270">
    <property type="term" value="F:zinc ion binding"/>
    <property type="evidence" value="ECO:0007669"/>
    <property type="project" value="UniProtKB-KW"/>
</dbReference>
<sequence>MNSHNPRVKDMDSSSIQATSPTIQESVLIMASPNLLSTLPPIDSMPDTTTLQPPDQERQTTTSEVNGSPASLSTPAVESQSNLDAETLGPSPRNPKPKQKRGPASRPIRNQRFNKPCILGEHTHEHGGRYECLQCGVTFRERYSLSNHEKVHAGPFSCAICSKTFRKRASLRQHMQNHDPNRRMVKCRRDGCQSKYLRTGCLNRHVKSAHDKEEYSCTFCGKIFTRSDLRDRHERTHDEGRKQDVPSTSTSPELVQTAGASPVATGKGEGVHDQQAPLESARSMQMPADISHNMSLDFPIPDALAISGVEMAGSMDFSMADPAMTSKNMDMTMTWSQAMDMDTFQTSLNVMGMSMHEHDDMGLTFIHGPESAPIVCYDIPMFTTRTTNGGTNAVSDSPMDLLSFTAAMNNATI</sequence>
<dbReference type="HOGENOM" id="CLU_665891_0_0_1"/>